<evidence type="ECO:0000313" key="10">
    <source>
        <dbReference type="EMBL" id="AUG29226.1"/>
    </source>
</evidence>
<dbReference type="PANTHER" id="PTHR43442:SF3">
    <property type="entry name" value="GLUCONOKINASE-RELATED"/>
    <property type="match status" value="1"/>
</dbReference>
<dbReference type="SUPFAM" id="SSF52540">
    <property type="entry name" value="P-loop containing nucleoside triphosphate hydrolases"/>
    <property type="match status" value="1"/>
</dbReference>
<dbReference type="Proteomes" id="UP000233276">
    <property type="component" value="Chromosome"/>
</dbReference>
<dbReference type="RefSeq" id="WP_101306014.1">
    <property type="nucleotide sequence ID" value="NZ_CP025299.1"/>
</dbReference>
<dbReference type="GO" id="GO:0005975">
    <property type="term" value="P:carbohydrate metabolic process"/>
    <property type="evidence" value="ECO:0007669"/>
    <property type="project" value="InterPro"/>
</dbReference>
<keyword evidence="5 9" id="KW-0547">Nucleotide-binding</keyword>
<dbReference type="EC" id="2.7.1.12" evidence="3 9"/>
<evidence type="ECO:0000256" key="7">
    <source>
        <dbReference type="ARBA" id="ARBA00022840"/>
    </source>
</evidence>
<dbReference type="KEGG" id="mhos:CXR34_06935"/>
<dbReference type="CDD" id="cd02021">
    <property type="entry name" value="GntK"/>
    <property type="match status" value="1"/>
</dbReference>
<evidence type="ECO:0000256" key="8">
    <source>
        <dbReference type="ARBA" id="ARBA00048090"/>
    </source>
</evidence>
<proteinExistence type="inferred from homology"/>
<dbReference type="EMBL" id="CP025299">
    <property type="protein sequence ID" value="AUG29226.1"/>
    <property type="molecule type" value="Genomic_DNA"/>
</dbReference>
<dbReference type="GO" id="GO:0005524">
    <property type="term" value="F:ATP binding"/>
    <property type="evidence" value="ECO:0007669"/>
    <property type="project" value="UniProtKB-KW"/>
</dbReference>
<name>A0A2K9DPT7_9MICO</name>
<evidence type="ECO:0000256" key="9">
    <source>
        <dbReference type="RuleBase" id="RU363066"/>
    </source>
</evidence>
<dbReference type="GO" id="GO:0046316">
    <property type="term" value="F:gluconokinase activity"/>
    <property type="evidence" value="ECO:0007669"/>
    <property type="project" value="UniProtKB-EC"/>
</dbReference>
<evidence type="ECO:0000256" key="3">
    <source>
        <dbReference type="ARBA" id="ARBA00012054"/>
    </source>
</evidence>
<comment type="pathway">
    <text evidence="1">Carbohydrate acid metabolism.</text>
</comment>
<evidence type="ECO:0000256" key="2">
    <source>
        <dbReference type="ARBA" id="ARBA00008420"/>
    </source>
</evidence>
<evidence type="ECO:0000256" key="4">
    <source>
        <dbReference type="ARBA" id="ARBA00022679"/>
    </source>
</evidence>
<gene>
    <name evidence="10" type="ORF">CXR34_06935</name>
</gene>
<evidence type="ECO:0000256" key="6">
    <source>
        <dbReference type="ARBA" id="ARBA00022777"/>
    </source>
</evidence>
<reference evidence="10 11" key="1">
    <citation type="submission" date="2017-12" db="EMBL/GenBank/DDBJ databases">
        <title>Isolation and characterization of estrogens degradatiion strain Microbacterium hominis SJTG1.</title>
        <authorList>
            <person name="Xiong W."/>
            <person name="Yin C."/>
            <person name="Zheng D."/>
            <person name="Liang R."/>
        </authorList>
    </citation>
    <scope>NUCLEOTIDE SEQUENCE [LARGE SCALE GENOMIC DNA]</scope>
    <source>
        <strain evidence="10 11">SJTG1</strain>
    </source>
</reference>
<evidence type="ECO:0000256" key="1">
    <source>
        <dbReference type="ARBA" id="ARBA00004761"/>
    </source>
</evidence>
<sequence length="168" mass="17964">MVHRAARIVVMGPSGSGKTAVGAALAVDFGVDFVDADDLHPPANVAKMESGVPLDDDDRMPWLDVVGARLAASPGLVIACSALARRYRDRIRAAAPDVRFVELRVSRAELDRRMRSRQHFMPVALLESQLATLEHLEADEDGVAVDNVGGIIEVAGRARGLLDAAPHP</sequence>
<dbReference type="InterPro" id="IPR027417">
    <property type="entry name" value="P-loop_NTPase"/>
</dbReference>
<organism evidence="10 11">
    <name type="scientific">Microbacterium hominis</name>
    <dbReference type="NCBI Taxonomy" id="162426"/>
    <lineage>
        <taxon>Bacteria</taxon>
        <taxon>Bacillati</taxon>
        <taxon>Actinomycetota</taxon>
        <taxon>Actinomycetes</taxon>
        <taxon>Micrococcales</taxon>
        <taxon>Microbacteriaceae</taxon>
        <taxon>Microbacterium</taxon>
    </lineage>
</organism>
<comment type="catalytic activity">
    <reaction evidence="8 9">
        <text>D-gluconate + ATP = 6-phospho-D-gluconate + ADP + H(+)</text>
        <dbReference type="Rhea" id="RHEA:19433"/>
        <dbReference type="ChEBI" id="CHEBI:15378"/>
        <dbReference type="ChEBI" id="CHEBI:18391"/>
        <dbReference type="ChEBI" id="CHEBI:30616"/>
        <dbReference type="ChEBI" id="CHEBI:58759"/>
        <dbReference type="ChEBI" id="CHEBI:456216"/>
        <dbReference type="EC" id="2.7.1.12"/>
    </reaction>
</comment>
<keyword evidence="6 9" id="KW-0418">Kinase</keyword>
<dbReference type="Pfam" id="PF13671">
    <property type="entry name" value="AAA_33"/>
    <property type="match status" value="1"/>
</dbReference>
<dbReference type="Gene3D" id="3.40.50.300">
    <property type="entry name" value="P-loop containing nucleotide triphosphate hydrolases"/>
    <property type="match status" value="1"/>
</dbReference>
<protein>
    <recommendedName>
        <fullName evidence="3 9">Gluconokinase</fullName>
        <ecNumber evidence="3 9">2.7.1.12</ecNumber>
    </recommendedName>
</protein>
<accession>A0A2K9DPT7</accession>
<keyword evidence="7 9" id="KW-0067">ATP-binding</keyword>
<evidence type="ECO:0000313" key="11">
    <source>
        <dbReference type="Proteomes" id="UP000233276"/>
    </source>
</evidence>
<dbReference type="PANTHER" id="PTHR43442">
    <property type="entry name" value="GLUCONOKINASE-RELATED"/>
    <property type="match status" value="1"/>
</dbReference>
<dbReference type="NCBIfam" id="TIGR01313">
    <property type="entry name" value="therm_gnt_kin"/>
    <property type="match status" value="1"/>
</dbReference>
<dbReference type="GO" id="GO:0005737">
    <property type="term" value="C:cytoplasm"/>
    <property type="evidence" value="ECO:0007669"/>
    <property type="project" value="TreeGrafter"/>
</dbReference>
<dbReference type="InterPro" id="IPR006001">
    <property type="entry name" value="Therm_gnt_kin"/>
</dbReference>
<evidence type="ECO:0000256" key="5">
    <source>
        <dbReference type="ARBA" id="ARBA00022741"/>
    </source>
</evidence>
<comment type="similarity">
    <text evidence="2 9">Belongs to the gluconokinase GntK/GntV family.</text>
</comment>
<keyword evidence="4 9" id="KW-0808">Transferase</keyword>
<dbReference type="AlphaFoldDB" id="A0A2K9DPT7"/>